<feature type="compositionally biased region" description="Basic and acidic residues" evidence="2">
    <location>
        <begin position="28"/>
        <end position="39"/>
    </location>
</feature>
<dbReference type="AlphaFoldDB" id="A0A317CE59"/>
<dbReference type="Pfam" id="PF07896">
    <property type="entry name" value="DUF1674"/>
    <property type="match status" value="1"/>
</dbReference>
<organism evidence="3 4">
    <name type="scientific">Leucothrix arctica</name>
    <dbReference type="NCBI Taxonomy" id="1481894"/>
    <lineage>
        <taxon>Bacteria</taxon>
        <taxon>Pseudomonadati</taxon>
        <taxon>Pseudomonadota</taxon>
        <taxon>Gammaproteobacteria</taxon>
        <taxon>Thiotrichales</taxon>
        <taxon>Thiotrichaceae</taxon>
        <taxon>Leucothrix</taxon>
    </lineage>
</organism>
<gene>
    <name evidence="3" type="ORF">DKT75_08390</name>
</gene>
<evidence type="ECO:0000256" key="1">
    <source>
        <dbReference type="ARBA" id="ARBA00005701"/>
    </source>
</evidence>
<dbReference type="InterPro" id="IPR012875">
    <property type="entry name" value="SDHF4"/>
</dbReference>
<evidence type="ECO:0000313" key="4">
    <source>
        <dbReference type="Proteomes" id="UP000245506"/>
    </source>
</evidence>
<name>A0A317CE59_9GAMM</name>
<dbReference type="PANTHER" id="PTHR28524">
    <property type="entry name" value="SUCCINATE DEHYDROGENASE ASSEMBLY FACTOR 4, MITOCHONDRIAL"/>
    <property type="match status" value="1"/>
</dbReference>
<accession>A0A317CE59</accession>
<dbReference type="EMBL" id="QGKL01000026">
    <property type="protein sequence ID" value="PWQ96838.1"/>
    <property type="molecule type" value="Genomic_DNA"/>
</dbReference>
<dbReference type="PANTHER" id="PTHR28524:SF3">
    <property type="entry name" value="SUCCINATE DEHYDROGENASE ASSEMBLY FACTOR 4, MITOCHONDRIAL"/>
    <property type="match status" value="1"/>
</dbReference>
<protein>
    <submittedName>
        <fullName evidence="3">DUF1674 domain-containing protein</fullName>
    </submittedName>
</protein>
<feature type="compositionally biased region" description="Basic and acidic residues" evidence="2">
    <location>
        <begin position="11"/>
        <end position="21"/>
    </location>
</feature>
<comment type="similarity">
    <text evidence="1">Belongs to the SDHAF4 family.</text>
</comment>
<evidence type="ECO:0000313" key="3">
    <source>
        <dbReference type="EMBL" id="PWQ96838.1"/>
    </source>
</evidence>
<reference evidence="3 4" key="1">
    <citation type="submission" date="2018-05" db="EMBL/GenBank/DDBJ databases">
        <title>Leucothrix arctica sp. nov., isolated from Arctic seawater.</title>
        <authorList>
            <person name="Choi A."/>
            <person name="Baek K."/>
        </authorList>
    </citation>
    <scope>NUCLEOTIDE SEQUENCE [LARGE SCALE GENOMIC DNA]</scope>
    <source>
        <strain evidence="3 4">IMCC9719</strain>
    </source>
</reference>
<evidence type="ECO:0000256" key="2">
    <source>
        <dbReference type="SAM" id="MobiDB-lite"/>
    </source>
</evidence>
<keyword evidence="4" id="KW-1185">Reference proteome</keyword>
<sequence>MRIQPISELNKSTEPKDEKTTDGSAEIGGRKTGLDPTRYGDWEKNGRCIDF</sequence>
<comment type="caution">
    <text evidence="3">The sequence shown here is derived from an EMBL/GenBank/DDBJ whole genome shotgun (WGS) entry which is preliminary data.</text>
</comment>
<feature type="region of interest" description="Disordered" evidence="2">
    <location>
        <begin position="1"/>
        <end position="39"/>
    </location>
</feature>
<proteinExistence type="inferred from homology"/>
<dbReference type="Proteomes" id="UP000245506">
    <property type="component" value="Unassembled WGS sequence"/>
</dbReference>
<dbReference type="OrthoDB" id="8481828at2"/>